<name>A0ABW6JMA2_STRCE</name>
<proteinExistence type="predicted"/>
<gene>
    <name evidence="2" type="ORF">ACFU0X_19755</name>
</gene>
<reference evidence="2 3" key="1">
    <citation type="submission" date="2024-09" db="EMBL/GenBank/DDBJ databases">
        <title>The Natural Products Discovery Center: Release of the First 8490 Sequenced Strains for Exploring Actinobacteria Biosynthetic Diversity.</title>
        <authorList>
            <person name="Kalkreuter E."/>
            <person name="Kautsar S.A."/>
            <person name="Yang D."/>
            <person name="Bader C.D."/>
            <person name="Teijaro C.N."/>
            <person name="Fluegel L."/>
            <person name="Davis C.M."/>
            <person name="Simpson J.R."/>
            <person name="Lauterbach L."/>
            <person name="Steele A.D."/>
            <person name="Gui C."/>
            <person name="Meng S."/>
            <person name="Li G."/>
            <person name="Viehrig K."/>
            <person name="Ye F."/>
            <person name="Su P."/>
            <person name="Kiefer A.F."/>
            <person name="Nichols A."/>
            <person name="Cepeda A.J."/>
            <person name="Yan W."/>
            <person name="Fan B."/>
            <person name="Jiang Y."/>
            <person name="Adhikari A."/>
            <person name="Zheng C.-J."/>
            <person name="Schuster L."/>
            <person name="Cowan T.M."/>
            <person name="Smanski M.J."/>
            <person name="Chevrette M.G."/>
            <person name="De Carvalho L.P.S."/>
            <person name="Shen B."/>
        </authorList>
    </citation>
    <scope>NUCLEOTIDE SEQUENCE [LARGE SCALE GENOMIC DNA]</scope>
    <source>
        <strain evidence="2 3">NPDC057399</strain>
    </source>
</reference>
<dbReference type="EMBL" id="JBHVBU010000054">
    <property type="protein sequence ID" value="MFE7965234.1"/>
    <property type="molecule type" value="Genomic_DNA"/>
</dbReference>
<evidence type="ECO:0000256" key="1">
    <source>
        <dbReference type="SAM" id="MobiDB-lite"/>
    </source>
</evidence>
<evidence type="ECO:0000313" key="3">
    <source>
        <dbReference type="Proteomes" id="UP001600650"/>
    </source>
</evidence>
<accession>A0ABW6JMA2</accession>
<evidence type="ECO:0000313" key="2">
    <source>
        <dbReference type="EMBL" id="MFE7965234.1"/>
    </source>
</evidence>
<dbReference type="Proteomes" id="UP001600650">
    <property type="component" value="Unassembled WGS sequence"/>
</dbReference>
<protein>
    <submittedName>
        <fullName evidence="2">Uncharacterized protein</fullName>
    </submittedName>
</protein>
<keyword evidence="3" id="KW-1185">Reference proteome</keyword>
<organism evidence="2 3">
    <name type="scientific">Streptomyces cellulosae</name>
    <dbReference type="NCBI Taxonomy" id="1968"/>
    <lineage>
        <taxon>Bacteria</taxon>
        <taxon>Bacillati</taxon>
        <taxon>Actinomycetota</taxon>
        <taxon>Actinomycetes</taxon>
        <taxon>Kitasatosporales</taxon>
        <taxon>Streptomycetaceae</taxon>
        <taxon>Streptomyces</taxon>
    </lineage>
</organism>
<feature type="region of interest" description="Disordered" evidence="1">
    <location>
        <begin position="236"/>
        <end position="261"/>
    </location>
</feature>
<feature type="compositionally biased region" description="Basic and acidic residues" evidence="1">
    <location>
        <begin position="241"/>
        <end position="254"/>
    </location>
</feature>
<dbReference type="RefSeq" id="WP_381727144.1">
    <property type="nucleotide sequence ID" value="NZ_JBHVBU010000054.1"/>
</dbReference>
<sequence>MTVASHRFTANANVLDSAAFLPPSCRSHEDSVRIDATTGRVLGYLRPGDGPVFDRFGGSAGTTVDPLCVNVTPGLDTLITTDEGEVLGMPLYAVVSGSAADPAQSHTAATMHYPMLGQHIGYVTAGKNREGLWVAGVLTDPTLTDEQRAAIAATTVRADFRRNDGEYQLVALYVVLDAVLLPGLVRRHVLTKGDLLRMLTTGRYADDPDDTMILLVNRGEPVPVSSVERARYLPTSTSTGELHRSVPAQRDHSETIPPGSMGALVIEPVS</sequence>
<comment type="caution">
    <text evidence="2">The sequence shown here is derived from an EMBL/GenBank/DDBJ whole genome shotgun (WGS) entry which is preliminary data.</text>
</comment>